<evidence type="ECO:0000256" key="5">
    <source>
        <dbReference type="ARBA" id="ARBA00023163"/>
    </source>
</evidence>
<dbReference type="InterPro" id="IPR039425">
    <property type="entry name" value="RNA_pol_sigma-70-like"/>
</dbReference>
<feature type="domain" description="RNA polymerase sigma-70 region 2" evidence="6">
    <location>
        <begin position="28"/>
        <end position="97"/>
    </location>
</feature>
<keyword evidence="4" id="KW-0238">DNA-binding</keyword>
<keyword evidence="9" id="KW-1185">Reference proteome</keyword>
<dbReference type="PANTHER" id="PTHR43133:SF8">
    <property type="entry name" value="RNA POLYMERASE SIGMA FACTOR HI_1459-RELATED"/>
    <property type="match status" value="1"/>
</dbReference>
<dbReference type="InterPro" id="IPR013325">
    <property type="entry name" value="RNA_pol_sigma_r2"/>
</dbReference>
<comment type="similarity">
    <text evidence="1">Belongs to the sigma-70 factor family. ECF subfamily.</text>
</comment>
<evidence type="ECO:0000256" key="2">
    <source>
        <dbReference type="ARBA" id="ARBA00023015"/>
    </source>
</evidence>
<dbReference type="GO" id="GO:0006352">
    <property type="term" value="P:DNA-templated transcription initiation"/>
    <property type="evidence" value="ECO:0007669"/>
    <property type="project" value="InterPro"/>
</dbReference>
<proteinExistence type="inferred from homology"/>
<keyword evidence="5" id="KW-0804">Transcription</keyword>
<evidence type="ECO:0000313" key="9">
    <source>
        <dbReference type="Proteomes" id="UP000006190"/>
    </source>
</evidence>
<dbReference type="GO" id="GO:0003677">
    <property type="term" value="F:DNA binding"/>
    <property type="evidence" value="ECO:0007669"/>
    <property type="project" value="UniProtKB-KW"/>
</dbReference>
<evidence type="ECO:0000256" key="4">
    <source>
        <dbReference type="ARBA" id="ARBA00023125"/>
    </source>
</evidence>
<dbReference type="SUPFAM" id="SSF88946">
    <property type="entry name" value="Sigma2 domain of RNA polymerase sigma factors"/>
    <property type="match status" value="1"/>
</dbReference>
<dbReference type="Pfam" id="PF04542">
    <property type="entry name" value="Sigma70_r2"/>
    <property type="match status" value="1"/>
</dbReference>
<comment type="caution">
    <text evidence="8">The sequence shown here is derived from an EMBL/GenBank/DDBJ whole genome shotgun (WGS) entry which is preliminary data.</text>
</comment>
<dbReference type="SUPFAM" id="SSF88659">
    <property type="entry name" value="Sigma3 and sigma4 domains of RNA polymerase sigma factors"/>
    <property type="match status" value="1"/>
</dbReference>
<accession>H3NIH0</accession>
<dbReference type="InterPro" id="IPR036388">
    <property type="entry name" value="WH-like_DNA-bd_sf"/>
</dbReference>
<sequence>MCYQENTNEELIEILQQDQSNERVFLVLVSRFHYLLHKYANHYRINGYNREDLLQEETLFLYICAQKYPLQIGQYFAPYFARALHNFMVNLLRQSHRHQGPKITLNKDYDLLSQCDMHENLHQSTFGKSYQWYDSPETQFLLQEKFEAYQATLSAKERLVVDYAYHLQLTNKEIADLTGLSPDTVRHSKRRAKDKYRKFMQ</sequence>
<protein>
    <submittedName>
        <fullName evidence="8">Sigma-70 family RNA polymerase sigma factor</fullName>
    </submittedName>
</protein>
<dbReference type="InterPro" id="IPR014284">
    <property type="entry name" value="RNA_pol_sigma-70_dom"/>
</dbReference>
<dbReference type="Gene3D" id="1.10.10.10">
    <property type="entry name" value="Winged helix-like DNA-binding domain superfamily/Winged helix DNA-binding domain"/>
    <property type="match status" value="1"/>
</dbReference>
<feature type="domain" description="RNA polymerase sigma factor 70 region 4 type 2" evidence="7">
    <location>
        <begin position="151"/>
        <end position="194"/>
    </location>
</feature>
<dbReference type="Pfam" id="PF08281">
    <property type="entry name" value="Sigma70_r4_2"/>
    <property type="match status" value="1"/>
</dbReference>
<gene>
    <name evidence="8" type="ORF">HMPREF9708_00659</name>
</gene>
<dbReference type="Proteomes" id="UP000006190">
    <property type="component" value="Unassembled WGS sequence"/>
</dbReference>
<dbReference type="AlphaFoldDB" id="H3NIH0"/>
<dbReference type="STRING" id="883113.HMPREF9708_00659"/>
<dbReference type="NCBIfam" id="TIGR02937">
    <property type="entry name" value="sigma70-ECF"/>
    <property type="match status" value="1"/>
</dbReference>
<evidence type="ECO:0000313" key="8">
    <source>
        <dbReference type="EMBL" id="EHR37480.1"/>
    </source>
</evidence>
<keyword evidence="2" id="KW-0805">Transcription regulation</keyword>
<evidence type="ECO:0000256" key="3">
    <source>
        <dbReference type="ARBA" id="ARBA00023082"/>
    </source>
</evidence>
<evidence type="ECO:0000259" key="6">
    <source>
        <dbReference type="Pfam" id="PF04542"/>
    </source>
</evidence>
<organism evidence="8 9">
    <name type="scientific">Facklamia languida CCUG 37842</name>
    <dbReference type="NCBI Taxonomy" id="883113"/>
    <lineage>
        <taxon>Bacteria</taxon>
        <taxon>Bacillati</taxon>
        <taxon>Bacillota</taxon>
        <taxon>Bacilli</taxon>
        <taxon>Lactobacillales</taxon>
        <taxon>Aerococcaceae</taxon>
        <taxon>Facklamia</taxon>
    </lineage>
</organism>
<dbReference type="Gene3D" id="1.10.1740.10">
    <property type="match status" value="1"/>
</dbReference>
<dbReference type="GO" id="GO:0016987">
    <property type="term" value="F:sigma factor activity"/>
    <property type="evidence" value="ECO:0007669"/>
    <property type="project" value="UniProtKB-KW"/>
</dbReference>
<dbReference type="EMBL" id="AGEG01000006">
    <property type="protein sequence ID" value="EHR37480.1"/>
    <property type="molecule type" value="Genomic_DNA"/>
</dbReference>
<evidence type="ECO:0000259" key="7">
    <source>
        <dbReference type="Pfam" id="PF08281"/>
    </source>
</evidence>
<dbReference type="InterPro" id="IPR007627">
    <property type="entry name" value="RNA_pol_sigma70_r2"/>
</dbReference>
<dbReference type="PATRIC" id="fig|883113.3.peg.661"/>
<name>H3NIH0_9LACT</name>
<dbReference type="PANTHER" id="PTHR43133">
    <property type="entry name" value="RNA POLYMERASE ECF-TYPE SIGMA FACTO"/>
    <property type="match status" value="1"/>
</dbReference>
<keyword evidence="3" id="KW-0731">Sigma factor</keyword>
<dbReference type="HOGENOM" id="CLU_1358735_0_0_9"/>
<reference evidence="8 9" key="1">
    <citation type="submission" date="2012-01" db="EMBL/GenBank/DDBJ databases">
        <title>The Genome Sequence of Facklamia languida CCUG 37842.</title>
        <authorList>
            <consortium name="The Broad Institute Genome Sequencing Platform"/>
            <person name="Earl A."/>
            <person name="Ward D."/>
            <person name="Feldgarden M."/>
            <person name="Gevers D."/>
            <person name="Huys G."/>
            <person name="Young S.K."/>
            <person name="Zeng Q."/>
            <person name="Gargeya S."/>
            <person name="Fitzgerald M."/>
            <person name="Haas B."/>
            <person name="Abouelleil A."/>
            <person name="Alvarado L."/>
            <person name="Arachchi H.M."/>
            <person name="Berlin A."/>
            <person name="Chapman S.B."/>
            <person name="Gearin G."/>
            <person name="Goldberg J."/>
            <person name="Griggs A."/>
            <person name="Gujja S."/>
            <person name="Hansen M."/>
            <person name="Heiman D."/>
            <person name="Howarth C."/>
            <person name="Larimer J."/>
            <person name="Lui A."/>
            <person name="MacDonald P.J.P."/>
            <person name="McCowen C."/>
            <person name="Montmayeur A."/>
            <person name="Murphy C."/>
            <person name="Neiman D."/>
            <person name="Pearson M."/>
            <person name="Priest M."/>
            <person name="Roberts A."/>
            <person name="Saif S."/>
            <person name="Shea T."/>
            <person name="Sisk P."/>
            <person name="Stolte C."/>
            <person name="Sykes S."/>
            <person name="Wortman J."/>
            <person name="Nusbaum C."/>
            <person name="Birren B."/>
        </authorList>
    </citation>
    <scope>NUCLEOTIDE SEQUENCE [LARGE SCALE GENOMIC DNA]</scope>
    <source>
        <strain evidence="8 9">CCUG 37842</strain>
    </source>
</reference>
<dbReference type="InterPro" id="IPR013324">
    <property type="entry name" value="RNA_pol_sigma_r3/r4-like"/>
</dbReference>
<dbReference type="InterPro" id="IPR013249">
    <property type="entry name" value="RNA_pol_sigma70_r4_t2"/>
</dbReference>
<evidence type="ECO:0000256" key="1">
    <source>
        <dbReference type="ARBA" id="ARBA00010641"/>
    </source>
</evidence>